<dbReference type="InterPro" id="IPR019734">
    <property type="entry name" value="TPR_rpt"/>
</dbReference>
<evidence type="ECO:0000313" key="5">
    <source>
        <dbReference type="EMBL" id="GAA3968322.1"/>
    </source>
</evidence>
<dbReference type="PANTHER" id="PTHR44186:SF1">
    <property type="entry name" value="BARDET-BIEDL SYNDROME 4 PROTEIN"/>
    <property type="match status" value="1"/>
</dbReference>
<dbReference type="RefSeq" id="WP_344807331.1">
    <property type="nucleotide sequence ID" value="NZ_BAABBO010000011.1"/>
</dbReference>
<keyword evidence="4" id="KW-1133">Transmembrane helix</keyword>
<keyword evidence="4" id="KW-0812">Transmembrane</keyword>
<dbReference type="PROSITE" id="PS50005">
    <property type="entry name" value="TPR"/>
    <property type="match status" value="1"/>
</dbReference>
<reference evidence="6" key="1">
    <citation type="journal article" date="2019" name="Int. J. Syst. Evol. Microbiol.">
        <title>The Global Catalogue of Microorganisms (GCM) 10K type strain sequencing project: providing services to taxonomists for standard genome sequencing and annotation.</title>
        <authorList>
            <consortium name="The Broad Institute Genomics Platform"/>
            <consortium name="The Broad Institute Genome Sequencing Center for Infectious Disease"/>
            <person name="Wu L."/>
            <person name="Ma J."/>
        </authorList>
    </citation>
    <scope>NUCLEOTIDE SEQUENCE [LARGE SCALE GENOMIC DNA]</scope>
    <source>
        <strain evidence="6">JCM 17555</strain>
    </source>
</reference>
<keyword evidence="2 3" id="KW-0802">TPR repeat</keyword>
<evidence type="ECO:0008006" key="7">
    <source>
        <dbReference type="Google" id="ProtNLM"/>
    </source>
</evidence>
<sequence length="306" mass="34563">MDGYRIDSIWRAMRLGQHTHAIDLLKQVLADDPQSAVAHALLASNLIAQGRLHAGEHELKIALSLDPNTAWFYLTYARLCTLKNRLKEAIQYCEQAQSLEPSNPEPLFMLSEIYLQLDERQAAEACLKEAARLDPDSRRLEIAFGEFYFSGGKLDQALQHASEALRADAGDADANLLMGKLQLALGNSDDAEYHAKFVISNNPSSKEALRLFSHVKMRRNPFLGLWWRLNSKIAALGNTKGAFVIIMAFLFFNLLARAILDMGYPTTSLVLSLGWVALVLYSWISIPMYHRALKKELEEFSFRKDY</sequence>
<feature type="transmembrane region" description="Helical" evidence="4">
    <location>
        <begin position="241"/>
        <end position="260"/>
    </location>
</feature>
<dbReference type="Gene3D" id="1.25.40.10">
    <property type="entry name" value="Tetratricopeptide repeat domain"/>
    <property type="match status" value="2"/>
</dbReference>
<gene>
    <name evidence="5" type="ORF">GCM10022278_27630</name>
</gene>
<dbReference type="SMART" id="SM00028">
    <property type="entry name" value="TPR"/>
    <property type="match status" value="5"/>
</dbReference>
<keyword evidence="4" id="KW-0472">Membrane</keyword>
<evidence type="ECO:0000313" key="6">
    <source>
        <dbReference type="Proteomes" id="UP001501337"/>
    </source>
</evidence>
<proteinExistence type="predicted"/>
<accession>A0ABP7PNH2</accession>
<keyword evidence="1" id="KW-0677">Repeat</keyword>
<evidence type="ECO:0000256" key="2">
    <source>
        <dbReference type="ARBA" id="ARBA00022803"/>
    </source>
</evidence>
<feature type="transmembrane region" description="Helical" evidence="4">
    <location>
        <begin position="266"/>
        <end position="286"/>
    </location>
</feature>
<evidence type="ECO:0000256" key="1">
    <source>
        <dbReference type="ARBA" id="ARBA00022737"/>
    </source>
</evidence>
<comment type="caution">
    <text evidence="5">The sequence shown here is derived from an EMBL/GenBank/DDBJ whole genome shotgun (WGS) entry which is preliminary data.</text>
</comment>
<protein>
    <recommendedName>
        <fullName evidence="7">Tetratricopeptide repeat protein</fullName>
    </recommendedName>
</protein>
<feature type="repeat" description="TPR" evidence="3">
    <location>
        <begin position="104"/>
        <end position="137"/>
    </location>
</feature>
<organism evidence="5 6">
    <name type="scientific">Allohahella marinimesophila</name>
    <dbReference type="NCBI Taxonomy" id="1054972"/>
    <lineage>
        <taxon>Bacteria</taxon>
        <taxon>Pseudomonadati</taxon>
        <taxon>Pseudomonadota</taxon>
        <taxon>Gammaproteobacteria</taxon>
        <taxon>Oceanospirillales</taxon>
        <taxon>Hahellaceae</taxon>
        <taxon>Allohahella</taxon>
    </lineage>
</organism>
<evidence type="ECO:0000256" key="3">
    <source>
        <dbReference type="PROSITE-ProRule" id="PRU00339"/>
    </source>
</evidence>
<name>A0ABP7PNH2_9GAMM</name>
<dbReference type="SUPFAM" id="SSF81901">
    <property type="entry name" value="HCP-like"/>
    <property type="match status" value="1"/>
</dbReference>
<dbReference type="Pfam" id="PF14559">
    <property type="entry name" value="TPR_19"/>
    <property type="match status" value="3"/>
</dbReference>
<evidence type="ECO:0000256" key="4">
    <source>
        <dbReference type="SAM" id="Phobius"/>
    </source>
</evidence>
<dbReference type="PANTHER" id="PTHR44186">
    <property type="match status" value="1"/>
</dbReference>
<dbReference type="Proteomes" id="UP001501337">
    <property type="component" value="Unassembled WGS sequence"/>
</dbReference>
<dbReference type="EMBL" id="BAABBO010000011">
    <property type="protein sequence ID" value="GAA3968322.1"/>
    <property type="molecule type" value="Genomic_DNA"/>
</dbReference>
<dbReference type="InterPro" id="IPR011990">
    <property type="entry name" value="TPR-like_helical_dom_sf"/>
</dbReference>
<keyword evidence="6" id="KW-1185">Reference proteome</keyword>